<dbReference type="EMBL" id="FONT01000001">
    <property type="protein sequence ID" value="SFE34037.1"/>
    <property type="molecule type" value="Genomic_DNA"/>
</dbReference>
<dbReference type="InterPro" id="IPR017459">
    <property type="entry name" value="Glycosyl_Trfase_fam3_N_dom"/>
</dbReference>
<evidence type="ECO:0000259" key="10">
    <source>
        <dbReference type="Pfam" id="PF00591"/>
    </source>
</evidence>
<evidence type="ECO:0000313" key="12">
    <source>
        <dbReference type="EMBL" id="SFE34037.1"/>
    </source>
</evidence>
<keyword evidence="9" id="KW-0460">Magnesium</keyword>
<dbReference type="OrthoDB" id="9806430at2"/>
<feature type="binding site" evidence="9">
    <location>
        <position position="120"/>
    </location>
    <ligand>
        <name>5-phospho-alpha-D-ribose 1-diphosphate</name>
        <dbReference type="ChEBI" id="CHEBI:58017"/>
    </ligand>
</feature>
<keyword evidence="4 9" id="KW-0808">Transferase</keyword>
<feature type="binding site" evidence="9">
    <location>
        <position position="225"/>
    </location>
    <ligand>
        <name>Mg(2+)</name>
        <dbReference type="ChEBI" id="CHEBI:18420"/>
        <label>2</label>
    </ligand>
</feature>
<feature type="binding site" evidence="9">
    <location>
        <begin position="90"/>
        <end position="93"/>
    </location>
    <ligand>
        <name>5-phospho-alpha-D-ribose 1-diphosphate</name>
        <dbReference type="ChEBI" id="CHEBI:58017"/>
    </ligand>
</feature>
<keyword evidence="3 9" id="KW-0328">Glycosyltransferase</keyword>
<evidence type="ECO:0000256" key="2">
    <source>
        <dbReference type="ARBA" id="ARBA00022605"/>
    </source>
</evidence>
<feature type="binding site" evidence="9">
    <location>
        <position position="226"/>
    </location>
    <ligand>
        <name>Mg(2+)</name>
        <dbReference type="ChEBI" id="CHEBI:18420"/>
        <label>2</label>
    </ligand>
</feature>
<reference evidence="12 13" key="1">
    <citation type="submission" date="2016-10" db="EMBL/GenBank/DDBJ databases">
        <authorList>
            <person name="de Groot N.N."/>
        </authorList>
    </citation>
    <scope>NUCLEOTIDE SEQUENCE [LARGE SCALE GENOMIC DNA]</scope>
    <source>
        <strain evidence="12 13">DSM 23995</strain>
    </source>
</reference>
<gene>
    <name evidence="9" type="primary">trpD</name>
    <name evidence="12" type="ORF">SAMN05192532_101390</name>
</gene>
<feature type="domain" description="Glycosyl transferase family 3" evidence="10">
    <location>
        <begin position="75"/>
        <end position="322"/>
    </location>
</feature>
<evidence type="ECO:0000256" key="8">
    <source>
        <dbReference type="ARBA" id="ARBA00061188"/>
    </source>
</evidence>
<dbReference type="EC" id="2.4.2.18" evidence="9"/>
<sequence length="341" mass="36973">MIKELLNECIEGKTLTEEEAKQVMDEIMGGNATQSQIASLLTVLRFRGETVDEMTGFTRSMREHAVSIPHREDFVVDTCGTGGDLSSTYNISTASAIGLSSLGVKVAKHGNRSVSSKSGSADVLEQLGLPVQTNPEDAALSLEDTNMAFLYAPLYHVAMKHAVSPRKEIGFRTIFNILGPLTNPANANAQLVGVFNKDYGLKMAQTLQRLGTERAMFVTGEDGLDEITISGKTYVTELTDGEIQQYTIMPEDFGLERAPLRDVQVETSTESANLIEEMFAGKRDGAAKDILVLNMAAGLYVANAVSSLQEGVHKAKSAIEKGIPFQQLSDLKKAKVERQHA</sequence>
<comment type="subunit">
    <text evidence="9">Homodimer.</text>
</comment>
<keyword evidence="5 9" id="KW-0822">Tryptophan biosynthesis</keyword>
<dbReference type="Gene3D" id="3.40.1030.10">
    <property type="entry name" value="Nucleoside phosphorylase/phosphoribosyltransferase catalytic domain"/>
    <property type="match status" value="1"/>
</dbReference>
<comment type="caution">
    <text evidence="9">Lacks conserved residue(s) required for the propagation of feature annotation.</text>
</comment>
<keyword evidence="6 9" id="KW-0057">Aromatic amino acid biosynthesis</keyword>
<proteinExistence type="inferred from homology"/>
<organism evidence="12 13">
    <name type="scientific">Alteribacillus iranensis</name>
    <dbReference type="NCBI Taxonomy" id="930128"/>
    <lineage>
        <taxon>Bacteria</taxon>
        <taxon>Bacillati</taxon>
        <taxon>Bacillota</taxon>
        <taxon>Bacilli</taxon>
        <taxon>Bacillales</taxon>
        <taxon>Bacillaceae</taxon>
        <taxon>Alteribacillus</taxon>
    </lineage>
</organism>
<accession>A0A1I1ZQP4</accession>
<dbReference type="Gene3D" id="1.20.970.10">
    <property type="entry name" value="Transferase, Pyrimidine Nucleoside Phosphorylase, Chain C"/>
    <property type="match status" value="1"/>
</dbReference>
<dbReference type="InterPro" id="IPR005940">
    <property type="entry name" value="Anthranilate_Pribosyl_Tfrase"/>
</dbReference>
<dbReference type="AlphaFoldDB" id="A0A1I1ZQP4"/>
<comment type="catalytic activity">
    <reaction evidence="7 9">
        <text>N-(5-phospho-beta-D-ribosyl)anthranilate + diphosphate = 5-phospho-alpha-D-ribose 1-diphosphate + anthranilate</text>
        <dbReference type="Rhea" id="RHEA:11768"/>
        <dbReference type="ChEBI" id="CHEBI:16567"/>
        <dbReference type="ChEBI" id="CHEBI:18277"/>
        <dbReference type="ChEBI" id="CHEBI:33019"/>
        <dbReference type="ChEBI" id="CHEBI:58017"/>
        <dbReference type="EC" id="2.4.2.18"/>
    </reaction>
</comment>
<feature type="binding site" evidence="9">
    <location>
        <position position="88"/>
    </location>
    <ligand>
        <name>5-phospho-alpha-D-ribose 1-diphosphate</name>
        <dbReference type="ChEBI" id="CHEBI:58017"/>
    </ligand>
</feature>
<dbReference type="GO" id="GO:0004048">
    <property type="term" value="F:anthranilate phosphoribosyltransferase activity"/>
    <property type="evidence" value="ECO:0007669"/>
    <property type="project" value="UniProtKB-UniRule"/>
</dbReference>
<dbReference type="Pfam" id="PF00591">
    <property type="entry name" value="Glycos_transf_3"/>
    <property type="match status" value="1"/>
</dbReference>
<dbReference type="SUPFAM" id="SSF47648">
    <property type="entry name" value="Nucleoside phosphorylase/phosphoribosyltransferase N-terminal domain"/>
    <property type="match status" value="1"/>
</dbReference>
<keyword evidence="13" id="KW-1185">Reference proteome</keyword>
<keyword evidence="2 9" id="KW-0028">Amino-acid biosynthesis</keyword>
<comment type="cofactor">
    <cofactor evidence="9">
        <name>Mg(2+)</name>
        <dbReference type="ChEBI" id="CHEBI:18420"/>
    </cofactor>
    <text evidence="9">Binds 2 magnesium ions per monomer.</text>
</comment>
<evidence type="ECO:0000313" key="13">
    <source>
        <dbReference type="Proteomes" id="UP000199516"/>
    </source>
</evidence>
<dbReference type="HAMAP" id="MF_00211">
    <property type="entry name" value="TrpD"/>
    <property type="match status" value="1"/>
</dbReference>
<dbReference type="UniPathway" id="UPA00035">
    <property type="reaction ID" value="UER00041"/>
</dbReference>
<name>A0A1I1ZQP4_9BACI</name>
<dbReference type="Proteomes" id="UP000199516">
    <property type="component" value="Unassembled WGS sequence"/>
</dbReference>
<evidence type="ECO:0000256" key="9">
    <source>
        <dbReference type="HAMAP-Rule" id="MF_00211"/>
    </source>
</evidence>
<comment type="pathway">
    <text evidence="1 9">Amino-acid biosynthesis; L-tryptophan biosynthesis; L-tryptophan from chorismate: step 2/5.</text>
</comment>
<dbReference type="RefSeq" id="WP_091656624.1">
    <property type="nucleotide sequence ID" value="NZ_FONT01000001.1"/>
</dbReference>
<dbReference type="GO" id="GO:0000287">
    <property type="term" value="F:magnesium ion binding"/>
    <property type="evidence" value="ECO:0007669"/>
    <property type="project" value="UniProtKB-UniRule"/>
</dbReference>
<dbReference type="PANTHER" id="PTHR43285:SF2">
    <property type="entry name" value="ANTHRANILATE PHOSPHORIBOSYLTRANSFERASE"/>
    <property type="match status" value="1"/>
</dbReference>
<feature type="binding site" evidence="9">
    <location>
        <position position="111"/>
    </location>
    <ligand>
        <name>anthranilate</name>
        <dbReference type="ChEBI" id="CHEBI:16567"/>
        <label>1</label>
    </ligand>
</feature>
<evidence type="ECO:0000256" key="1">
    <source>
        <dbReference type="ARBA" id="ARBA00004907"/>
    </source>
</evidence>
<evidence type="ECO:0000256" key="4">
    <source>
        <dbReference type="ARBA" id="ARBA00022679"/>
    </source>
</evidence>
<comment type="function">
    <text evidence="9">Catalyzes the transfer of the phosphoribosyl group of 5-phosphorylribose-1-pyrophosphate (PRPP) to anthranilate to yield N-(5'-phosphoribosyl)-anthranilate (PRA).</text>
</comment>
<dbReference type="Pfam" id="PF02885">
    <property type="entry name" value="Glycos_trans_3N"/>
    <property type="match status" value="1"/>
</dbReference>
<protein>
    <recommendedName>
        <fullName evidence="9">Anthranilate phosphoribosyltransferase</fullName>
        <ecNumber evidence="9">2.4.2.18</ecNumber>
    </recommendedName>
</protein>
<feature type="binding site" evidence="9">
    <location>
        <begin position="108"/>
        <end position="116"/>
    </location>
    <ligand>
        <name>5-phospho-alpha-D-ribose 1-diphosphate</name>
        <dbReference type="ChEBI" id="CHEBI:58017"/>
    </ligand>
</feature>
<dbReference type="InterPro" id="IPR000312">
    <property type="entry name" value="Glycosyl_Trfase_fam3"/>
</dbReference>
<comment type="similarity">
    <text evidence="9">Belongs to the anthranilate phosphoribosyltransferase family.</text>
</comment>
<dbReference type="SUPFAM" id="SSF52418">
    <property type="entry name" value="Nucleoside phosphorylase/phosphoribosyltransferase catalytic domain"/>
    <property type="match status" value="1"/>
</dbReference>
<evidence type="ECO:0000256" key="6">
    <source>
        <dbReference type="ARBA" id="ARBA00023141"/>
    </source>
</evidence>
<feature type="binding site" evidence="9">
    <location>
        <position position="80"/>
    </location>
    <ligand>
        <name>5-phospho-alpha-D-ribose 1-diphosphate</name>
        <dbReference type="ChEBI" id="CHEBI:58017"/>
    </ligand>
</feature>
<dbReference type="GO" id="GO:0005829">
    <property type="term" value="C:cytosol"/>
    <property type="evidence" value="ECO:0007669"/>
    <property type="project" value="TreeGrafter"/>
</dbReference>
<dbReference type="GO" id="GO:0000162">
    <property type="term" value="P:L-tryptophan biosynthetic process"/>
    <property type="evidence" value="ECO:0007669"/>
    <property type="project" value="UniProtKB-UniRule"/>
</dbReference>
<feature type="binding site" evidence="9">
    <location>
        <position position="92"/>
    </location>
    <ligand>
        <name>Mg(2+)</name>
        <dbReference type="ChEBI" id="CHEBI:18420"/>
        <label>1</label>
    </ligand>
</feature>
<feature type="domain" description="Glycosyl transferase family 3 N-terminal" evidence="11">
    <location>
        <begin position="3"/>
        <end position="65"/>
    </location>
</feature>
<evidence type="ECO:0000256" key="3">
    <source>
        <dbReference type="ARBA" id="ARBA00022676"/>
    </source>
</evidence>
<feature type="binding site" evidence="9">
    <location>
        <position position="166"/>
    </location>
    <ligand>
        <name>anthranilate</name>
        <dbReference type="ChEBI" id="CHEBI:16567"/>
        <label>2</label>
    </ligand>
</feature>
<dbReference type="InterPro" id="IPR035902">
    <property type="entry name" value="Nuc_phospho_transferase"/>
</dbReference>
<comment type="similarity">
    <text evidence="8">In the C-terminal section; belongs to the anthranilate phosphoribosyltransferase family.</text>
</comment>
<feature type="binding site" evidence="9">
    <location>
        <begin position="83"/>
        <end position="84"/>
    </location>
    <ligand>
        <name>5-phospho-alpha-D-ribose 1-diphosphate</name>
        <dbReference type="ChEBI" id="CHEBI:58017"/>
    </ligand>
</feature>
<dbReference type="InterPro" id="IPR036320">
    <property type="entry name" value="Glycosyl_Trfase_fam3_N_dom_sf"/>
</dbReference>
<dbReference type="PANTHER" id="PTHR43285">
    <property type="entry name" value="ANTHRANILATE PHOSPHORIBOSYLTRANSFERASE"/>
    <property type="match status" value="1"/>
</dbReference>
<keyword evidence="9" id="KW-0479">Metal-binding</keyword>
<feature type="binding site" evidence="9">
    <location>
        <position position="80"/>
    </location>
    <ligand>
        <name>anthranilate</name>
        <dbReference type="ChEBI" id="CHEBI:16567"/>
        <label>1</label>
    </ligand>
</feature>
<evidence type="ECO:0000259" key="11">
    <source>
        <dbReference type="Pfam" id="PF02885"/>
    </source>
</evidence>
<evidence type="ECO:0000256" key="5">
    <source>
        <dbReference type="ARBA" id="ARBA00022822"/>
    </source>
</evidence>
<evidence type="ECO:0000256" key="7">
    <source>
        <dbReference type="ARBA" id="ARBA00052328"/>
    </source>
</evidence>
<dbReference type="FunFam" id="3.40.1030.10:FF:000002">
    <property type="entry name" value="Anthranilate phosphoribosyltransferase"/>
    <property type="match status" value="1"/>
</dbReference>
<dbReference type="NCBIfam" id="TIGR01245">
    <property type="entry name" value="trpD"/>
    <property type="match status" value="1"/>
</dbReference>
<feature type="binding site" evidence="9">
    <location>
        <position position="226"/>
    </location>
    <ligand>
        <name>Mg(2+)</name>
        <dbReference type="ChEBI" id="CHEBI:18420"/>
        <label>1</label>
    </ligand>
</feature>
<dbReference type="STRING" id="930128.SAMN05192532_101390"/>